<evidence type="ECO:0000256" key="1">
    <source>
        <dbReference type="ARBA" id="ARBA00022737"/>
    </source>
</evidence>
<evidence type="ECO:0000313" key="4">
    <source>
        <dbReference type="EMBL" id="GMI02986.1"/>
    </source>
</evidence>
<reference evidence="5" key="1">
    <citation type="journal article" date="2023" name="Commun. Biol.">
        <title>Genome analysis of Parmales, the sister group of diatoms, reveals the evolutionary specialization of diatoms from phago-mixotrophs to photoautotrophs.</title>
        <authorList>
            <person name="Ban H."/>
            <person name="Sato S."/>
            <person name="Yoshikawa S."/>
            <person name="Yamada K."/>
            <person name="Nakamura Y."/>
            <person name="Ichinomiya M."/>
            <person name="Sato N."/>
            <person name="Blanc-Mathieu R."/>
            <person name="Endo H."/>
            <person name="Kuwata A."/>
            <person name="Ogata H."/>
        </authorList>
    </citation>
    <scope>NUCLEOTIDE SEQUENCE [LARGE SCALE GENOMIC DNA]</scope>
    <source>
        <strain evidence="5">NIES 3699</strain>
    </source>
</reference>
<dbReference type="SMART" id="SM00248">
    <property type="entry name" value="ANK"/>
    <property type="match status" value="3"/>
</dbReference>
<proteinExistence type="predicted"/>
<dbReference type="Gene3D" id="1.25.40.20">
    <property type="entry name" value="Ankyrin repeat-containing domain"/>
    <property type="match status" value="1"/>
</dbReference>
<dbReference type="AlphaFoldDB" id="A0A9W7CE55"/>
<keyword evidence="5" id="KW-1185">Reference proteome</keyword>
<name>A0A9W7CE55_9STRA</name>
<organism evidence="4 5">
    <name type="scientific">Triparma verrucosa</name>
    <dbReference type="NCBI Taxonomy" id="1606542"/>
    <lineage>
        <taxon>Eukaryota</taxon>
        <taxon>Sar</taxon>
        <taxon>Stramenopiles</taxon>
        <taxon>Ochrophyta</taxon>
        <taxon>Bolidophyceae</taxon>
        <taxon>Parmales</taxon>
        <taxon>Triparmaceae</taxon>
        <taxon>Triparma</taxon>
    </lineage>
</organism>
<dbReference type="Pfam" id="PF12796">
    <property type="entry name" value="Ank_2"/>
    <property type="match status" value="1"/>
</dbReference>
<keyword evidence="2" id="KW-0040">ANK repeat</keyword>
<accession>A0A9W7CE55</accession>
<evidence type="ECO:0008006" key="6">
    <source>
        <dbReference type="Google" id="ProtNLM"/>
    </source>
</evidence>
<feature type="signal peptide" evidence="3">
    <location>
        <begin position="1"/>
        <end position="17"/>
    </location>
</feature>
<gene>
    <name evidence="4" type="ORF">TrVE_jg9720</name>
</gene>
<dbReference type="Proteomes" id="UP001165160">
    <property type="component" value="Unassembled WGS sequence"/>
</dbReference>
<dbReference type="PANTHER" id="PTHR24189:SF50">
    <property type="entry name" value="ANKYRIN REPEAT AND SOCS BOX PROTEIN 2"/>
    <property type="match status" value="1"/>
</dbReference>
<evidence type="ECO:0000256" key="2">
    <source>
        <dbReference type="ARBA" id="ARBA00023043"/>
    </source>
</evidence>
<evidence type="ECO:0000313" key="5">
    <source>
        <dbReference type="Proteomes" id="UP001165160"/>
    </source>
</evidence>
<dbReference type="PANTHER" id="PTHR24189">
    <property type="entry name" value="MYOTROPHIN"/>
    <property type="match status" value="1"/>
</dbReference>
<evidence type="ECO:0000256" key="3">
    <source>
        <dbReference type="SAM" id="SignalP"/>
    </source>
</evidence>
<keyword evidence="1" id="KW-0677">Repeat</keyword>
<dbReference type="SUPFAM" id="SSF48403">
    <property type="entry name" value="Ankyrin repeat"/>
    <property type="match status" value="1"/>
</dbReference>
<dbReference type="InterPro" id="IPR002110">
    <property type="entry name" value="Ankyrin_rpt"/>
</dbReference>
<protein>
    <recommendedName>
        <fullName evidence="6">Ankyrin</fullName>
    </recommendedName>
</protein>
<comment type="caution">
    <text evidence="4">The sequence shown here is derived from an EMBL/GenBank/DDBJ whole genome shotgun (WGS) entry which is preliminary data.</text>
</comment>
<dbReference type="InterPro" id="IPR036770">
    <property type="entry name" value="Ankyrin_rpt-contain_sf"/>
</dbReference>
<feature type="chain" id="PRO_5040974631" description="Ankyrin" evidence="3">
    <location>
        <begin position="18"/>
        <end position="236"/>
    </location>
</feature>
<dbReference type="InterPro" id="IPR050745">
    <property type="entry name" value="Multifunctional_regulatory"/>
</dbReference>
<dbReference type="EMBL" id="BRXX01000293">
    <property type="protein sequence ID" value="GMI02986.1"/>
    <property type="molecule type" value="Genomic_DNA"/>
</dbReference>
<keyword evidence="3" id="KW-0732">Signal</keyword>
<sequence>MTQAAFFLLPFLTLASSFIAPSYIPLPPLSLPLPPLSLTRTRLSAQDGLDAEADTVGPGIYGGRVKIDASGDVVIGAQYEMHMSLPGPVYDGNGYTELSSAIRTGVPETVKSLLNKTPEMVNQVQTGYATPLHVSCMSELGQQCTATLLEFGAEVDAKDAWGYTSVQRAAISNLEMAVEALLKEGADHNASSGLEDRGESARDFAKKYRSFKVLKVIQDYEENELGISLPEGEYRL</sequence>